<feature type="signal peptide" evidence="2">
    <location>
        <begin position="1"/>
        <end position="18"/>
    </location>
</feature>
<dbReference type="EMBL" id="CP159872">
    <property type="protein sequence ID" value="XCM82403.1"/>
    <property type="molecule type" value="Genomic_DNA"/>
</dbReference>
<evidence type="ECO:0000256" key="1">
    <source>
        <dbReference type="SAM" id="MobiDB-lite"/>
    </source>
</evidence>
<feature type="compositionally biased region" description="Low complexity" evidence="1">
    <location>
        <begin position="23"/>
        <end position="54"/>
    </location>
</feature>
<keyword evidence="2" id="KW-0732">Signal</keyword>
<gene>
    <name evidence="3" type="ORF">ABWK59_27555</name>
</gene>
<sequence length="153" mass="15011">MRKSIPAVLFAAAVAATAAGTTLAGSGSAPAAAPAAPAAAQPAAPAAGQASAAPHVLDFAQGLKNSPKKLPAQGTPAPQPPGVDGCDHAYGTAGQCVPAVFPPGVGTSAAERCTWLKDHGLKDVKVKEQKNAADKDKLKLDRNKDGIACGAGD</sequence>
<dbReference type="KEGG" id="kcm:ABWK59_27555"/>
<feature type="chain" id="PRO_5043414642" description="Excalibur calcium-binding domain-containing protein" evidence="2">
    <location>
        <begin position="19"/>
        <end position="153"/>
    </location>
</feature>
<evidence type="ECO:0000313" key="3">
    <source>
        <dbReference type="EMBL" id="XCM82403.1"/>
    </source>
</evidence>
<reference evidence="3" key="1">
    <citation type="submission" date="2024-06" db="EMBL/GenBank/DDBJ databases">
        <title>The genome sequences of Kitasatospora sp. strain HUAS MG31.</title>
        <authorList>
            <person name="Mo P."/>
        </authorList>
    </citation>
    <scope>NUCLEOTIDE SEQUENCE</scope>
    <source>
        <strain evidence="3">HUAS MG31</strain>
    </source>
</reference>
<proteinExistence type="predicted"/>
<accession>A0AAU8K4J9</accession>
<evidence type="ECO:0008006" key="4">
    <source>
        <dbReference type="Google" id="ProtNLM"/>
    </source>
</evidence>
<name>A0AAU8K4J9_9ACTN</name>
<dbReference type="RefSeq" id="WP_354643335.1">
    <property type="nucleotide sequence ID" value="NZ_CP159872.1"/>
</dbReference>
<protein>
    <recommendedName>
        <fullName evidence="4">Excalibur calcium-binding domain-containing protein</fullName>
    </recommendedName>
</protein>
<organism evidence="3">
    <name type="scientific">Kitasatospora camelliae</name>
    <dbReference type="NCBI Taxonomy" id="3156397"/>
    <lineage>
        <taxon>Bacteria</taxon>
        <taxon>Bacillati</taxon>
        <taxon>Actinomycetota</taxon>
        <taxon>Actinomycetes</taxon>
        <taxon>Kitasatosporales</taxon>
        <taxon>Streptomycetaceae</taxon>
        <taxon>Kitasatospora</taxon>
    </lineage>
</organism>
<evidence type="ECO:0000256" key="2">
    <source>
        <dbReference type="SAM" id="SignalP"/>
    </source>
</evidence>
<feature type="region of interest" description="Disordered" evidence="1">
    <location>
        <begin position="23"/>
        <end position="86"/>
    </location>
</feature>
<dbReference type="AlphaFoldDB" id="A0AAU8K4J9"/>